<name>A0A5A5T941_9CHLR</name>
<protein>
    <recommendedName>
        <fullName evidence="2">Putative regulatory protein FmdB zinc ribbon domain-containing protein</fullName>
    </recommendedName>
</protein>
<dbReference type="PANTHER" id="PTHR34404">
    <property type="entry name" value="REGULATORY PROTEIN, FMDB FAMILY"/>
    <property type="match status" value="1"/>
</dbReference>
<gene>
    <name evidence="3" type="ORF">KDI_09980</name>
</gene>
<accession>A0A5A5T941</accession>
<dbReference type="OrthoDB" id="9813321at2"/>
<dbReference type="Pfam" id="PF09723">
    <property type="entry name" value="Zn_ribbon_8"/>
    <property type="match status" value="1"/>
</dbReference>
<reference evidence="3 4" key="1">
    <citation type="submission" date="2019-01" db="EMBL/GenBank/DDBJ databases">
        <title>Draft genome sequence of Dictyobacter sp. Uno17.</title>
        <authorList>
            <person name="Wang C.M."/>
            <person name="Zheng Y."/>
            <person name="Sakai Y."/>
            <person name="Abe K."/>
            <person name="Yokota A."/>
            <person name="Yabe S."/>
        </authorList>
    </citation>
    <scope>NUCLEOTIDE SEQUENCE [LARGE SCALE GENOMIC DNA]</scope>
    <source>
        <strain evidence="3 4">Uno17</strain>
    </source>
</reference>
<dbReference type="NCBIfam" id="TIGR02605">
    <property type="entry name" value="CxxC_CxxC_SSSS"/>
    <property type="match status" value="1"/>
</dbReference>
<keyword evidence="4" id="KW-1185">Reference proteome</keyword>
<dbReference type="Proteomes" id="UP000322530">
    <property type="component" value="Unassembled WGS sequence"/>
</dbReference>
<sequence>MPTYEYLCQTCSHRFETWQKMTDEPLTVCPECGNHIRRVLFPAGVVFKGSGFYKTDHSGSSMLPPTNGEKKTESTSESAPASSSSESSKAADSTASATSTTTPAASK</sequence>
<dbReference type="SMART" id="SM00834">
    <property type="entry name" value="CxxC_CXXC_SSSS"/>
    <property type="match status" value="1"/>
</dbReference>
<dbReference type="EMBL" id="BIXY01000010">
    <property type="protein sequence ID" value="GCF07434.1"/>
    <property type="molecule type" value="Genomic_DNA"/>
</dbReference>
<evidence type="ECO:0000259" key="2">
    <source>
        <dbReference type="SMART" id="SM00834"/>
    </source>
</evidence>
<dbReference type="PANTHER" id="PTHR34404:SF2">
    <property type="entry name" value="CONSERVED SERINE RICH PROTEIN"/>
    <property type="match status" value="1"/>
</dbReference>
<organism evidence="3 4">
    <name type="scientific">Dictyobacter arantiisoli</name>
    <dbReference type="NCBI Taxonomy" id="2014874"/>
    <lineage>
        <taxon>Bacteria</taxon>
        <taxon>Bacillati</taxon>
        <taxon>Chloroflexota</taxon>
        <taxon>Ktedonobacteria</taxon>
        <taxon>Ktedonobacterales</taxon>
        <taxon>Dictyobacteraceae</taxon>
        <taxon>Dictyobacter</taxon>
    </lineage>
</organism>
<proteinExistence type="predicted"/>
<evidence type="ECO:0000313" key="4">
    <source>
        <dbReference type="Proteomes" id="UP000322530"/>
    </source>
</evidence>
<dbReference type="AlphaFoldDB" id="A0A5A5T941"/>
<comment type="caution">
    <text evidence="3">The sequence shown here is derived from an EMBL/GenBank/DDBJ whole genome shotgun (WGS) entry which is preliminary data.</text>
</comment>
<feature type="domain" description="Putative regulatory protein FmdB zinc ribbon" evidence="2">
    <location>
        <begin position="1"/>
        <end position="41"/>
    </location>
</feature>
<feature type="compositionally biased region" description="Low complexity" evidence="1">
    <location>
        <begin position="75"/>
        <end position="107"/>
    </location>
</feature>
<feature type="region of interest" description="Disordered" evidence="1">
    <location>
        <begin position="55"/>
        <end position="107"/>
    </location>
</feature>
<evidence type="ECO:0000256" key="1">
    <source>
        <dbReference type="SAM" id="MobiDB-lite"/>
    </source>
</evidence>
<dbReference type="InterPro" id="IPR013429">
    <property type="entry name" value="Regulatory_FmdB_Zinc_ribbon"/>
</dbReference>
<dbReference type="RefSeq" id="WP_149400457.1">
    <property type="nucleotide sequence ID" value="NZ_BIXY01000010.1"/>
</dbReference>
<evidence type="ECO:0000313" key="3">
    <source>
        <dbReference type="EMBL" id="GCF07434.1"/>
    </source>
</evidence>